<gene>
    <name evidence="2" type="ORF">FE697_012505</name>
</gene>
<organism evidence="2 3">
    <name type="scientific">Mumia zhuanghuii</name>
    <dbReference type="NCBI Taxonomy" id="2585211"/>
    <lineage>
        <taxon>Bacteria</taxon>
        <taxon>Bacillati</taxon>
        <taxon>Actinomycetota</taxon>
        <taxon>Actinomycetes</taxon>
        <taxon>Propionibacteriales</taxon>
        <taxon>Nocardioidaceae</taxon>
        <taxon>Mumia</taxon>
    </lineage>
</organism>
<dbReference type="Gene3D" id="3.60.70.12">
    <property type="entry name" value="L-amino peptidase D-ALA esterase/amidase"/>
    <property type="match status" value="1"/>
</dbReference>
<reference evidence="2 3" key="1">
    <citation type="submission" date="2019-09" db="EMBL/GenBank/DDBJ databases">
        <title>Mumia zhuanghuii sp. nov. isolated from the intestinal contents of plateau pika (Ochotona curzoniae) in the Qinghai-Tibet plateau of China.</title>
        <authorList>
            <person name="Tian Z."/>
        </authorList>
    </citation>
    <scope>NUCLEOTIDE SEQUENCE [LARGE SCALE GENOMIC DNA]</scope>
    <source>
        <strain evidence="3">350</strain>
    </source>
</reference>
<dbReference type="GO" id="GO:0004177">
    <property type="term" value="F:aminopeptidase activity"/>
    <property type="evidence" value="ECO:0007669"/>
    <property type="project" value="TreeGrafter"/>
</dbReference>
<dbReference type="AlphaFoldDB" id="A0A5Q6RXY4"/>
<comment type="caution">
    <text evidence="2">The sequence shown here is derived from an EMBL/GenBank/DDBJ whole genome shotgun (WGS) entry which is preliminary data.</text>
</comment>
<dbReference type="RefSeq" id="WP_149769904.1">
    <property type="nucleotide sequence ID" value="NZ_VDFQ02000003.1"/>
</dbReference>
<dbReference type="PANTHER" id="PTHR36512:SF3">
    <property type="entry name" value="BLR5678 PROTEIN"/>
    <property type="match status" value="1"/>
</dbReference>
<dbReference type="OrthoDB" id="9770388at2"/>
<evidence type="ECO:0000313" key="2">
    <source>
        <dbReference type="EMBL" id="KAA1422953.1"/>
    </source>
</evidence>
<dbReference type="Pfam" id="PF03576">
    <property type="entry name" value="Peptidase_S58"/>
    <property type="match status" value="1"/>
</dbReference>
<dbReference type="EMBL" id="VDFQ02000003">
    <property type="protein sequence ID" value="KAA1422953.1"/>
    <property type="molecule type" value="Genomic_DNA"/>
</dbReference>
<protein>
    <submittedName>
        <fullName evidence="2">P1 family peptidase</fullName>
    </submittedName>
</protein>
<sequence>MRVDEIPLPPGAHPRGTHNAITDVAGIRVGHATIAEGDLRTGVTAIVPEQLGASRRDLPAGLCVGNGFGKLLGTTQLRELGAIETPILLTSTLSAFRVADALVAHLLGWPGYESVTTLNPVVGETNDGFLSDVRARAVGPQHVERALAESRPGPVEEGCVGAGTGTTALGFKGGIGTASRLVDVGGTSCTVGALAQSNFSGDLTVAGVRMPAEVVLGEPAAETVGNSCMIVLATDAPVDSRQLDRVARRAVFAMGRVGAAYAHGSGDYALAFSVGAGAPPADASLDPLLGAAMDAVEEALLNSVLTATTTRGFQDRLARAVPAAAVRSALRHAGVLPPA</sequence>
<dbReference type="SUPFAM" id="SSF56266">
    <property type="entry name" value="DmpA/ArgJ-like"/>
    <property type="match status" value="1"/>
</dbReference>
<comment type="similarity">
    <text evidence="1">Belongs to the peptidase S58 family.</text>
</comment>
<accession>A0A5Q6RXY4</accession>
<dbReference type="Proteomes" id="UP000307768">
    <property type="component" value="Unassembled WGS sequence"/>
</dbReference>
<proteinExistence type="inferred from homology"/>
<dbReference type="PANTHER" id="PTHR36512">
    <property type="entry name" value="D-AMINOPEPTIDASE"/>
    <property type="match status" value="1"/>
</dbReference>
<dbReference type="InterPro" id="IPR016117">
    <property type="entry name" value="ArgJ-like_dom_sf"/>
</dbReference>
<evidence type="ECO:0000256" key="1">
    <source>
        <dbReference type="ARBA" id="ARBA00007068"/>
    </source>
</evidence>
<dbReference type="InterPro" id="IPR005321">
    <property type="entry name" value="Peptidase_S58_DmpA"/>
</dbReference>
<name>A0A5Q6RXY4_9ACTN</name>
<evidence type="ECO:0000313" key="3">
    <source>
        <dbReference type="Proteomes" id="UP000307768"/>
    </source>
</evidence>